<comment type="cofactor">
    <cofactor evidence="1">
        <name>FAD</name>
        <dbReference type="ChEBI" id="CHEBI:57692"/>
    </cofactor>
</comment>
<dbReference type="NCBIfam" id="TIGR00275">
    <property type="entry name" value="aminoacetone oxidase family FAD-binding enzyme"/>
    <property type="match status" value="1"/>
</dbReference>
<feature type="domain" description="RsdA/BaiN/AoA(So)-like Rossmann fold-like" evidence="4">
    <location>
        <begin position="3"/>
        <end position="401"/>
    </location>
</feature>
<dbReference type="EMBL" id="JAOQKC010000003">
    <property type="protein sequence ID" value="MCU6695859.1"/>
    <property type="molecule type" value="Genomic_DNA"/>
</dbReference>
<keyword evidence="7" id="KW-1185">Reference proteome</keyword>
<protein>
    <submittedName>
        <fullName evidence="6">NAD(P)/FAD-dependent oxidoreductase</fullName>
    </submittedName>
</protein>
<evidence type="ECO:0000256" key="2">
    <source>
        <dbReference type="ARBA" id="ARBA00022630"/>
    </source>
</evidence>
<accession>A0ABT2RU78</accession>
<comment type="caution">
    <text evidence="6">The sequence shown here is derived from an EMBL/GenBank/DDBJ whole genome shotgun (WGS) entry which is preliminary data.</text>
</comment>
<organism evidence="6 7">
    <name type="scientific">Laedolimicola ammoniilytica</name>
    <dbReference type="NCBI Taxonomy" id="2981771"/>
    <lineage>
        <taxon>Bacteria</taxon>
        <taxon>Bacillati</taxon>
        <taxon>Bacillota</taxon>
        <taxon>Clostridia</taxon>
        <taxon>Lachnospirales</taxon>
        <taxon>Lachnospiraceae</taxon>
        <taxon>Laedolimicola</taxon>
    </lineage>
</organism>
<evidence type="ECO:0000259" key="5">
    <source>
        <dbReference type="Pfam" id="PF22780"/>
    </source>
</evidence>
<evidence type="ECO:0000256" key="3">
    <source>
        <dbReference type="ARBA" id="ARBA00022827"/>
    </source>
</evidence>
<dbReference type="Pfam" id="PF03486">
    <property type="entry name" value="HI0933_like"/>
    <property type="match status" value="1"/>
</dbReference>
<dbReference type="Pfam" id="PF22780">
    <property type="entry name" value="HI0933_like_1st"/>
    <property type="match status" value="1"/>
</dbReference>
<dbReference type="InterPro" id="IPR023166">
    <property type="entry name" value="BaiN-like_dom_sf"/>
</dbReference>
<dbReference type="Proteomes" id="UP001652461">
    <property type="component" value="Unassembled WGS sequence"/>
</dbReference>
<dbReference type="PRINTS" id="PR00368">
    <property type="entry name" value="FADPNR"/>
</dbReference>
<dbReference type="InterPro" id="IPR057661">
    <property type="entry name" value="RsdA/BaiN/AoA(So)_Rossmann"/>
</dbReference>
<name>A0ABT2RU78_9FIRM</name>
<proteinExistence type="predicted"/>
<dbReference type="Gene3D" id="3.50.50.60">
    <property type="entry name" value="FAD/NAD(P)-binding domain"/>
    <property type="match status" value="1"/>
</dbReference>
<reference evidence="6 7" key="1">
    <citation type="journal article" date="2021" name="ISME Commun">
        <title>Automated analysis of genomic sequences facilitates high-throughput and comprehensive description of bacteria.</title>
        <authorList>
            <person name="Hitch T.C.A."/>
        </authorList>
    </citation>
    <scope>NUCLEOTIDE SEQUENCE [LARGE SCALE GENOMIC DNA]</scope>
    <source>
        <strain evidence="6 7">Sanger_04</strain>
    </source>
</reference>
<sequence>MKKVVVVGGGAAGLMAAIAAAESGAKVTLLERNKQVGKKILVTGNGRCNLTNTDQSLTHYRTSEPGFPAQVLERVGIQDTLNKFTEFGIFTKNRNGYLYPYSDQAASVAEVLRLEAEHLGVKLALNTEALGLTRTEKGFQVRTEGWSYPADAVILTAGSKAAPETGSDGSGYTLARSLGHRIVRPLPALVQLRCKEKIFEKLAGVRMDAKVEVYTEKKLLASDQGEVQFTKNGISGIPVFQVSRYAVRALDVGKKVQAVLNLMPLFDEAQFLTFLKNRREQNSYKLGEQFLTGLLPAKMIGCVLERSGLAKGKKRAEDWTETELTRLAHAILHFETEITGSGDFSQAQVCSGGVDLREVDPATMESRKAPGLYLAGEILDVDGACGGYNLQWAWSSGWLAGVSAASAGEEEMYDSNQSNQASGGA</sequence>
<evidence type="ECO:0000313" key="7">
    <source>
        <dbReference type="Proteomes" id="UP001652461"/>
    </source>
</evidence>
<keyword evidence="2" id="KW-0285">Flavoprotein</keyword>
<evidence type="ECO:0000259" key="4">
    <source>
        <dbReference type="Pfam" id="PF03486"/>
    </source>
</evidence>
<evidence type="ECO:0000313" key="6">
    <source>
        <dbReference type="EMBL" id="MCU6695859.1"/>
    </source>
</evidence>
<keyword evidence="3" id="KW-0274">FAD</keyword>
<gene>
    <name evidence="6" type="ORF">OCV63_02975</name>
</gene>
<dbReference type="SUPFAM" id="SSF51905">
    <property type="entry name" value="FAD/NAD(P)-binding domain"/>
    <property type="match status" value="1"/>
</dbReference>
<dbReference type="SUPFAM" id="SSF160996">
    <property type="entry name" value="HI0933 insert domain-like"/>
    <property type="match status" value="1"/>
</dbReference>
<feature type="domain" description="RsdA/BaiN/AoA(So)-like insert" evidence="5">
    <location>
        <begin position="187"/>
        <end position="349"/>
    </location>
</feature>
<dbReference type="InterPro" id="IPR036188">
    <property type="entry name" value="FAD/NAD-bd_sf"/>
</dbReference>
<dbReference type="RefSeq" id="WP_158361941.1">
    <property type="nucleotide sequence ID" value="NZ_JAOQKC010000003.1"/>
</dbReference>
<dbReference type="InterPro" id="IPR055178">
    <property type="entry name" value="RsdA/BaiN/AoA(So)-like_dom"/>
</dbReference>
<dbReference type="InterPro" id="IPR004792">
    <property type="entry name" value="BaiN-like"/>
</dbReference>
<dbReference type="Gene3D" id="1.10.8.260">
    <property type="entry name" value="HI0933 insert domain-like"/>
    <property type="match status" value="1"/>
</dbReference>
<dbReference type="PANTHER" id="PTHR42887">
    <property type="entry name" value="OS12G0638800 PROTEIN"/>
    <property type="match status" value="1"/>
</dbReference>
<dbReference type="PANTHER" id="PTHR42887:SF2">
    <property type="entry name" value="OS12G0638800 PROTEIN"/>
    <property type="match status" value="1"/>
</dbReference>
<dbReference type="Gene3D" id="2.40.30.10">
    <property type="entry name" value="Translation factors"/>
    <property type="match status" value="1"/>
</dbReference>
<evidence type="ECO:0000256" key="1">
    <source>
        <dbReference type="ARBA" id="ARBA00001974"/>
    </source>
</evidence>
<dbReference type="PRINTS" id="PR00411">
    <property type="entry name" value="PNDRDTASEI"/>
</dbReference>